<evidence type="ECO:0000256" key="2">
    <source>
        <dbReference type="ARBA" id="ARBA00023445"/>
    </source>
</evidence>
<comment type="caution">
    <text evidence="4">The sequence shown here is derived from an EMBL/GenBank/DDBJ whole genome shotgun (WGS) entry which is preliminary data.</text>
</comment>
<accession>A0AAE0JSN7</accession>
<dbReference type="InterPro" id="IPR001509">
    <property type="entry name" value="Epimerase_deHydtase"/>
</dbReference>
<dbReference type="Pfam" id="PF01370">
    <property type="entry name" value="Epimerase"/>
    <property type="match status" value="1"/>
</dbReference>
<dbReference type="InterPro" id="IPR050425">
    <property type="entry name" value="NAD(P)_dehydrat-like"/>
</dbReference>
<feature type="domain" description="NAD-dependent epimerase/dehydratase" evidence="3">
    <location>
        <begin position="4"/>
        <end position="258"/>
    </location>
</feature>
<sequence length="349" mass="36997">MTKVLLTGGSGFIAAHILEQLLAKGHSVVTTVRTEDKAAKIREAYADKAAAGELQTVVVPDIARPDAFDDVVKIPGIEVVLHTASPFHFKITDPKKDLVDPAVIGTTGILKAIARSAPAVRRVVVTSSFAAILDEPKISDPTTVFSEASWNPVTIDDIHRSSATAYRASKTLAERAAWAFVAAPPADSVAKFDLVTVNPPMVFGPVAHHLASLDGLNTSNERFLDLLRGKWKAGGVPSTGAAMIWVDVRDVAAAHVRAGLELPAAGGKRLFTTAGSYSNAAIVDIVRRNFPADAAILPSDDQLGPGKLPPADQRFKVDNAATTELLGIDWIPFEKTVVDTIKSLKEHGA</sequence>
<gene>
    <name evidence="4" type="ORF">B0T24DRAFT_122711</name>
</gene>
<reference evidence="4" key="2">
    <citation type="submission" date="2023-06" db="EMBL/GenBank/DDBJ databases">
        <authorList>
            <consortium name="Lawrence Berkeley National Laboratory"/>
            <person name="Haridas S."/>
            <person name="Hensen N."/>
            <person name="Bonometti L."/>
            <person name="Westerberg I."/>
            <person name="Brannstrom I.O."/>
            <person name="Guillou S."/>
            <person name="Cros-Aarteil S."/>
            <person name="Calhoun S."/>
            <person name="Kuo A."/>
            <person name="Mondo S."/>
            <person name="Pangilinan J."/>
            <person name="Riley R."/>
            <person name="Labutti K."/>
            <person name="Andreopoulos B."/>
            <person name="Lipzen A."/>
            <person name="Chen C."/>
            <person name="Yanf M."/>
            <person name="Daum C."/>
            <person name="Ng V."/>
            <person name="Clum A."/>
            <person name="Steindorff A."/>
            <person name="Ohm R."/>
            <person name="Martin F."/>
            <person name="Silar P."/>
            <person name="Natvig D."/>
            <person name="Lalanne C."/>
            <person name="Gautier V."/>
            <person name="Ament-Velasquez S.L."/>
            <person name="Kruys A."/>
            <person name="Hutchinson M.I."/>
            <person name="Powell A.J."/>
            <person name="Barry K."/>
            <person name="Miller A.N."/>
            <person name="Grigoriev I.V."/>
            <person name="Debuchy R."/>
            <person name="Gladieux P."/>
            <person name="Thoren M.H."/>
            <person name="Johannesson H."/>
        </authorList>
    </citation>
    <scope>NUCLEOTIDE SEQUENCE</scope>
    <source>
        <strain evidence="4">CBS 958.72</strain>
    </source>
</reference>
<comment type="similarity">
    <text evidence="2">Belongs to the NAD(P)-dependent epimerase/dehydratase family. Dihydroflavonol-4-reductase subfamily.</text>
</comment>
<reference evidence="4" key="1">
    <citation type="journal article" date="2023" name="Mol. Phylogenet. Evol.">
        <title>Genome-scale phylogeny and comparative genomics of the fungal order Sordariales.</title>
        <authorList>
            <person name="Hensen N."/>
            <person name="Bonometti L."/>
            <person name="Westerberg I."/>
            <person name="Brannstrom I.O."/>
            <person name="Guillou S."/>
            <person name="Cros-Aarteil S."/>
            <person name="Calhoun S."/>
            <person name="Haridas S."/>
            <person name="Kuo A."/>
            <person name="Mondo S."/>
            <person name="Pangilinan J."/>
            <person name="Riley R."/>
            <person name="LaButti K."/>
            <person name="Andreopoulos B."/>
            <person name="Lipzen A."/>
            <person name="Chen C."/>
            <person name="Yan M."/>
            <person name="Daum C."/>
            <person name="Ng V."/>
            <person name="Clum A."/>
            <person name="Steindorff A."/>
            <person name="Ohm R.A."/>
            <person name="Martin F."/>
            <person name="Silar P."/>
            <person name="Natvig D.O."/>
            <person name="Lalanne C."/>
            <person name="Gautier V."/>
            <person name="Ament-Velasquez S.L."/>
            <person name="Kruys A."/>
            <person name="Hutchinson M.I."/>
            <person name="Powell A.J."/>
            <person name="Barry K."/>
            <person name="Miller A.N."/>
            <person name="Grigoriev I.V."/>
            <person name="Debuchy R."/>
            <person name="Gladieux P."/>
            <person name="Hiltunen Thoren M."/>
            <person name="Johannesson H."/>
        </authorList>
    </citation>
    <scope>NUCLEOTIDE SEQUENCE</scope>
    <source>
        <strain evidence="4">CBS 958.72</strain>
    </source>
</reference>
<dbReference type="PANTHER" id="PTHR10366:SF564">
    <property type="entry name" value="STEROL-4-ALPHA-CARBOXYLATE 3-DEHYDROGENASE, DECARBOXYLATING"/>
    <property type="match status" value="1"/>
</dbReference>
<dbReference type="InterPro" id="IPR036291">
    <property type="entry name" value="NAD(P)-bd_dom_sf"/>
</dbReference>
<proteinExistence type="inferred from homology"/>
<dbReference type="GO" id="GO:0016616">
    <property type="term" value="F:oxidoreductase activity, acting on the CH-OH group of donors, NAD or NADP as acceptor"/>
    <property type="evidence" value="ECO:0007669"/>
    <property type="project" value="TreeGrafter"/>
</dbReference>
<evidence type="ECO:0000259" key="3">
    <source>
        <dbReference type="Pfam" id="PF01370"/>
    </source>
</evidence>
<dbReference type="SUPFAM" id="SSF51735">
    <property type="entry name" value="NAD(P)-binding Rossmann-fold domains"/>
    <property type="match status" value="1"/>
</dbReference>
<keyword evidence="5" id="KW-1185">Reference proteome</keyword>
<evidence type="ECO:0000313" key="5">
    <source>
        <dbReference type="Proteomes" id="UP001287356"/>
    </source>
</evidence>
<dbReference type="PANTHER" id="PTHR10366">
    <property type="entry name" value="NAD DEPENDENT EPIMERASE/DEHYDRATASE"/>
    <property type="match status" value="1"/>
</dbReference>
<dbReference type="EMBL" id="JAULSN010000013">
    <property type="protein sequence ID" value="KAK3361078.1"/>
    <property type="molecule type" value="Genomic_DNA"/>
</dbReference>
<name>A0AAE0JSN7_9PEZI</name>
<organism evidence="4 5">
    <name type="scientific">Lasiosphaeria ovina</name>
    <dbReference type="NCBI Taxonomy" id="92902"/>
    <lineage>
        <taxon>Eukaryota</taxon>
        <taxon>Fungi</taxon>
        <taxon>Dikarya</taxon>
        <taxon>Ascomycota</taxon>
        <taxon>Pezizomycotina</taxon>
        <taxon>Sordariomycetes</taxon>
        <taxon>Sordariomycetidae</taxon>
        <taxon>Sordariales</taxon>
        <taxon>Lasiosphaeriaceae</taxon>
        <taxon>Lasiosphaeria</taxon>
    </lineage>
</organism>
<dbReference type="Gene3D" id="3.40.50.720">
    <property type="entry name" value="NAD(P)-binding Rossmann-like Domain"/>
    <property type="match status" value="1"/>
</dbReference>
<dbReference type="CDD" id="cd05227">
    <property type="entry name" value="AR_SDR_e"/>
    <property type="match status" value="1"/>
</dbReference>
<dbReference type="FunFam" id="3.40.50.720:FF:000191">
    <property type="entry name" value="Methylglyoxal reductase (NADPH-dependent)"/>
    <property type="match status" value="1"/>
</dbReference>
<protein>
    <recommendedName>
        <fullName evidence="3">NAD-dependent epimerase/dehydratase domain-containing protein</fullName>
    </recommendedName>
</protein>
<evidence type="ECO:0000256" key="1">
    <source>
        <dbReference type="ARBA" id="ARBA00023002"/>
    </source>
</evidence>
<dbReference type="Proteomes" id="UP001287356">
    <property type="component" value="Unassembled WGS sequence"/>
</dbReference>
<dbReference type="AlphaFoldDB" id="A0AAE0JSN7"/>
<evidence type="ECO:0000313" key="4">
    <source>
        <dbReference type="EMBL" id="KAK3361078.1"/>
    </source>
</evidence>
<keyword evidence="1" id="KW-0560">Oxidoreductase</keyword>